<name>A0A0C9UZK4_SPHS4</name>
<proteinExistence type="inferred from homology"/>
<feature type="region of interest" description="Disordered" evidence="5">
    <location>
        <begin position="1030"/>
        <end position="1066"/>
    </location>
</feature>
<dbReference type="PROSITE" id="PS50600">
    <property type="entry name" value="ULP_PROTEASE"/>
    <property type="match status" value="1"/>
</dbReference>
<dbReference type="PANTHER" id="PTHR33096">
    <property type="entry name" value="CXC2 DOMAIN-CONTAINING PROTEIN"/>
    <property type="match status" value="1"/>
</dbReference>
<keyword evidence="4" id="KW-0175">Coiled coil</keyword>
<dbReference type="Pfam" id="PF18758">
    <property type="entry name" value="KDZ"/>
    <property type="match status" value="1"/>
</dbReference>
<gene>
    <name evidence="7" type="ORF">M422DRAFT_267904</name>
</gene>
<feature type="compositionally biased region" description="Polar residues" evidence="5">
    <location>
        <begin position="60"/>
        <end position="73"/>
    </location>
</feature>
<keyword evidence="2" id="KW-0645">Protease</keyword>
<dbReference type="InterPro" id="IPR038765">
    <property type="entry name" value="Papain-like_cys_pep_sf"/>
</dbReference>
<dbReference type="GO" id="GO:0019783">
    <property type="term" value="F:ubiquitin-like protein peptidase activity"/>
    <property type="evidence" value="ECO:0007669"/>
    <property type="project" value="UniProtKB-ARBA"/>
</dbReference>
<feature type="compositionally biased region" description="Basic and acidic residues" evidence="5">
    <location>
        <begin position="76"/>
        <end position="86"/>
    </location>
</feature>
<feature type="compositionally biased region" description="Low complexity" evidence="5">
    <location>
        <begin position="1043"/>
        <end position="1052"/>
    </location>
</feature>
<dbReference type="Pfam" id="PF02902">
    <property type="entry name" value="Peptidase_C48"/>
    <property type="match status" value="1"/>
</dbReference>
<dbReference type="OrthoDB" id="1939479at2759"/>
<dbReference type="HOGENOM" id="CLU_004552_10_4_1"/>
<evidence type="ECO:0000256" key="4">
    <source>
        <dbReference type="SAM" id="Coils"/>
    </source>
</evidence>
<reference evidence="7 8" key="1">
    <citation type="submission" date="2014-06" db="EMBL/GenBank/DDBJ databases">
        <title>Evolutionary Origins and Diversification of the Mycorrhizal Mutualists.</title>
        <authorList>
            <consortium name="DOE Joint Genome Institute"/>
            <consortium name="Mycorrhizal Genomics Consortium"/>
            <person name="Kohler A."/>
            <person name="Kuo A."/>
            <person name="Nagy L.G."/>
            <person name="Floudas D."/>
            <person name="Copeland A."/>
            <person name="Barry K.W."/>
            <person name="Cichocki N."/>
            <person name="Veneault-Fourrey C."/>
            <person name="LaButti K."/>
            <person name="Lindquist E.A."/>
            <person name="Lipzen A."/>
            <person name="Lundell T."/>
            <person name="Morin E."/>
            <person name="Murat C."/>
            <person name="Riley R."/>
            <person name="Ohm R."/>
            <person name="Sun H."/>
            <person name="Tunlid A."/>
            <person name="Henrissat B."/>
            <person name="Grigoriev I.V."/>
            <person name="Hibbett D.S."/>
            <person name="Martin F."/>
        </authorList>
    </citation>
    <scope>NUCLEOTIDE SEQUENCE [LARGE SCALE GENOMIC DNA]</scope>
    <source>
        <strain evidence="7 8">SS14</strain>
    </source>
</reference>
<evidence type="ECO:0000256" key="1">
    <source>
        <dbReference type="ARBA" id="ARBA00005234"/>
    </source>
</evidence>
<feature type="compositionally biased region" description="Polar residues" evidence="5">
    <location>
        <begin position="1108"/>
        <end position="1135"/>
    </location>
</feature>
<dbReference type="Proteomes" id="UP000054279">
    <property type="component" value="Unassembled WGS sequence"/>
</dbReference>
<accession>A0A0C9UZK4</accession>
<feature type="coiled-coil region" evidence="4">
    <location>
        <begin position="762"/>
        <end position="789"/>
    </location>
</feature>
<feature type="compositionally biased region" description="Acidic residues" evidence="5">
    <location>
        <begin position="1053"/>
        <end position="1066"/>
    </location>
</feature>
<evidence type="ECO:0000256" key="2">
    <source>
        <dbReference type="ARBA" id="ARBA00022670"/>
    </source>
</evidence>
<dbReference type="InterPro" id="IPR040521">
    <property type="entry name" value="KDZ"/>
</dbReference>
<evidence type="ECO:0000256" key="3">
    <source>
        <dbReference type="ARBA" id="ARBA00022801"/>
    </source>
</evidence>
<feature type="region of interest" description="Disordered" evidence="5">
    <location>
        <begin position="1082"/>
        <end position="1135"/>
    </location>
</feature>
<dbReference type="Pfam" id="PF18802">
    <property type="entry name" value="CxC1"/>
    <property type="match status" value="1"/>
</dbReference>
<comment type="similarity">
    <text evidence="1">Belongs to the peptidase C48 family.</text>
</comment>
<dbReference type="InterPro" id="IPR003653">
    <property type="entry name" value="Peptidase_C48_C"/>
</dbReference>
<dbReference type="GO" id="GO:0006508">
    <property type="term" value="P:proteolysis"/>
    <property type="evidence" value="ECO:0007669"/>
    <property type="project" value="UniProtKB-KW"/>
</dbReference>
<dbReference type="PANTHER" id="PTHR33096:SF1">
    <property type="entry name" value="CXC1-LIKE CYSTEINE CLUSTER ASSOCIATED WITH KDZ TRANSPOSASES DOMAIN-CONTAINING PROTEIN"/>
    <property type="match status" value="1"/>
</dbReference>
<feature type="region of interest" description="Disordered" evidence="5">
    <location>
        <begin position="58"/>
        <end position="87"/>
    </location>
</feature>
<organism evidence="7 8">
    <name type="scientific">Sphaerobolus stellatus (strain SS14)</name>
    <dbReference type="NCBI Taxonomy" id="990650"/>
    <lineage>
        <taxon>Eukaryota</taxon>
        <taxon>Fungi</taxon>
        <taxon>Dikarya</taxon>
        <taxon>Basidiomycota</taxon>
        <taxon>Agaricomycotina</taxon>
        <taxon>Agaricomycetes</taxon>
        <taxon>Phallomycetidae</taxon>
        <taxon>Geastrales</taxon>
        <taxon>Sphaerobolaceae</taxon>
        <taxon>Sphaerobolus</taxon>
    </lineage>
</organism>
<evidence type="ECO:0000313" key="8">
    <source>
        <dbReference type="Proteomes" id="UP000054279"/>
    </source>
</evidence>
<protein>
    <recommendedName>
        <fullName evidence="6">Ubiquitin-like protease family profile domain-containing protein</fullName>
    </recommendedName>
</protein>
<feature type="domain" description="Ubiquitin-like protease family profile" evidence="6">
    <location>
        <begin position="1197"/>
        <end position="1369"/>
    </location>
</feature>
<keyword evidence="3" id="KW-0378">Hydrolase</keyword>
<sequence length="1423" mass="162152">MALSKMCQLFVLNLKPEDCKGIILALPFGQLYTQKATQPRNAPRIGIEQLVPNTLGIGLPSQSNSLGETTPMTPHTDCDGQAHHEPSSYYAMGDNDDSWGADGFFDQPPQLNSPQHLNGPSKRHRIRRIRQYTRWQEEVIPKLIQPYLKMRYHTKSGSIPSVVEEQSGLPLGELLPCTCSQKGYRIRVILAYWDRLEEMRVRYCRCQPAAVTLMKYGFFACSPIQPSIAFDVNLLELISLTMLNLAPNITGWTLALEAFWLKKGYTLGLHEALRKRFSNALQWYNVLEDAAKVATETRIDVIMACEAVIPTTTPVVPQQSGNDDMEGGVLIHKRKREDMETGGPVSKKVCTSVNDTNAAPPWETPIQPLLATTQQSPLKPPQPSVDYDLPTLDQPTPQPCLTSPSEYLKSCCPACFGWKKPVLKTSQSHVLVCIDGNFTQKCLKGKYDDPMLRHPQSHFIPEEELDQMEKLVEELRMKNKGKRHYKTTVPEEVLDECEESFIAAQAKIAKASAKHYADTGLMALLCRHDRVLWVVNLTSAGEKQFYAYALIKRLFKDLPQDWNVGLLYDIACQLQRSMLKWGFLEDLFPRLQFAVAVFHAFGHQWPCQLNFHPRKHEGFGLTDGEGCERFWSNLKRLIPSLRISGRFRRRWSLDRQFHHIKQDSLRNLALNLKKKRIRAEKCLKEANKVLAKVDVEEIVLRKQWALQVKTQTTKIERQDRNKADKALERILGLRAECDDLHLRIRKLGKTRSITSTECLETLESIDEDLSSAQKALESTTKELQAAEKALGVSGAEAKSRLKVLKGSEFLRHRMNARALKSRIRAKLISQKFERGRLERVYRHHVTQEKDHAQTKALLKRGTKSIGTLVSKFNRVVELMHDLKKRKKAPPRAKIPALLKTQKLFRLDIDDGIWNDHGLGEEDDDTELPGWLADESIRKGIIAMLNRDRAIEEFERLKAEEENAMYWLRKAVMRVQTALTHSSDDNVMWYHLEGHLKDLWSLSEHWRGNMDHAGERKFIWMTPSDFPGGLAPPKVRISERPPDADAVSVSSSEVSEEEANAAEEEDELGELCDRLEVQFLALQSDDDQLLESDDDTSSDGEEDGKIGQPPSSIRPSLGSPDTTNDSASHPMTTNPSARIDSVHVDAASIPLPPLPSLLSPPTPVLALQPLPKAESSVTTLKKKKKKNRESLGKTYGRWTCYTEDIETIRQRDGWFDGRIITVAAEVWVTRAGELTQAYHTTPLVLWNIRQILDHRGDQVITEAWIRKEMDMVRALPERRYLLIPAHVPAHWTLVVIDWFEKVIRFMNSLPNRIGAEADEERVQLEMWTLLRLVCIDFVQSDWQWVSEQRPQRQRNSYDCGAFVLADITSYISRGEPSSLAQGDMKEWRAEVLRLLDALPGLQLLRIAPDLDQPIWDFDDSDDDH</sequence>
<dbReference type="Gene3D" id="3.40.395.10">
    <property type="entry name" value="Adenoviral Proteinase, Chain A"/>
    <property type="match status" value="1"/>
</dbReference>
<dbReference type="InterPro" id="IPR041320">
    <property type="entry name" value="CxC1"/>
</dbReference>
<feature type="region of interest" description="Disordered" evidence="5">
    <location>
        <begin position="101"/>
        <end position="123"/>
    </location>
</feature>
<feature type="compositionally biased region" description="Acidic residues" evidence="5">
    <location>
        <begin position="1083"/>
        <end position="1101"/>
    </location>
</feature>
<dbReference type="SUPFAM" id="SSF54001">
    <property type="entry name" value="Cysteine proteinases"/>
    <property type="match status" value="1"/>
</dbReference>
<dbReference type="EMBL" id="KN837259">
    <property type="protein sequence ID" value="KIJ30560.1"/>
    <property type="molecule type" value="Genomic_DNA"/>
</dbReference>
<keyword evidence="8" id="KW-1185">Reference proteome</keyword>
<dbReference type="GO" id="GO:0008234">
    <property type="term" value="F:cysteine-type peptidase activity"/>
    <property type="evidence" value="ECO:0007669"/>
    <property type="project" value="InterPro"/>
</dbReference>
<evidence type="ECO:0000313" key="7">
    <source>
        <dbReference type="EMBL" id="KIJ30560.1"/>
    </source>
</evidence>
<evidence type="ECO:0000259" key="6">
    <source>
        <dbReference type="PROSITE" id="PS50600"/>
    </source>
</evidence>
<evidence type="ECO:0000256" key="5">
    <source>
        <dbReference type="SAM" id="MobiDB-lite"/>
    </source>
</evidence>
<feature type="compositionally biased region" description="Polar residues" evidence="5">
    <location>
        <begin position="109"/>
        <end position="118"/>
    </location>
</feature>